<protein>
    <recommendedName>
        <fullName evidence="17">ADP-dependent (S)-NAD(P)H-hydrate dehydratase</fullName>
        <ecNumber evidence="17">4.2.1.136</ecNumber>
    </recommendedName>
    <alternativeName>
        <fullName evidence="17">ADP-dependent NAD(P)HX dehydratase</fullName>
    </alternativeName>
</protein>
<keyword evidence="8 17" id="KW-0521">NADP</keyword>
<comment type="catalytic activity">
    <reaction evidence="2 18">
        <text>(6R)-NADPHX = (6S)-NADPHX</text>
        <dbReference type="Rhea" id="RHEA:32227"/>
        <dbReference type="ChEBI" id="CHEBI:64076"/>
        <dbReference type="ChEBI" id="CHEBI:64077"/>
        <dbReference type="EC" id="5.1.99.6"/>
    </reaction>
</comment>
<comment type="function">
    <text evidence="14 18">Bifunctional enzyme that catalyzes the epimerization of the S- and R-forms of NAD(P)HX and the dehydration of the S-form of NAD(P)HX at the expense of ADP, which is converted to AMP. This allows the repair of both epimers of NAD(P)HX, a damaged form of NAD(P)H that is a result of enzymatic or heat-dependent hydration.</text>
</comment>
<dbReference type="OrthoDB" id="9806925at2"/>
<dbReference type="SUPFAM" id="SSF64153">
    <property type="entry name" value="YjeF N-terminal domain-like"/>
    <property type="match status" value="1"/>
</dbReference>
<dbReference type="GO" id="GO:0052856">
    <property type="term" value="F:NAD(P)HX epimerase activity"/>
    <property type="evidence" value="ECO:0007669"/>
    <property type="project" value="UniProtKB-EC"/>
</dbReference>
<dbReference type="PANTHER" id="PTHR12592:SF0">
    <property type="entry name" value="ATP-DEPENDENT (S)-NAD(P)H-HYDRATE DEHYDRATASE"/>
    <property type="match status" value="1"/>
</dbReference>
<keyword evidence="9 18" id="KW-0630">Potassium</keyword>
<accession>A0A2S0KK53</accession>
<evidence type="ECO:0000259" key="20">
    <source>
        <dbReference type="PROSITE" id="PS51385"/>
    </source>
</evidence>
<comment type="subunit">
    <text evidence="17">Homotetramer.</text>
</comment>
<dbReference type="Pfam" id="PF03853">
    <property type="entry name" value="YjeF_N"/>
    <property type="match status" value="1"/>
</dbReference>
<keyword evidence="7 17" id="KW-0067">ATP-binding</keyword>
<feature type="binding site" evidence="17">
    <location>
        <position position="323"/>
    </location>
    <ligand>
        <name>(6S)-NADPHX</name>
        <dbReference type="ChEBI" id="CHEBI:64076"/>
    </ligand>
</feature>
<dbReference type="NCBIfam" id="TIGR00196">
    <property type="entry name" value="yjeF_cterm"/>
    <property type="match status" value="1"/>
</dbReference>
<feature type="binding site" evidence="17">
    <location>
        <position position="386"/>
    </location>
    <ligand>
        <name>AMP</name>
        <dbReference type="ChEBI" id="CHEBI:456215"/>
    </ligand>
</feature>
<keyword evidence="6 17" id="KW-0547">Nucleotide-binding</keyword>
<evidence type="ECO:0000256" key="5">
    <source>
        <dbReference type="ARBA" id="ARBA00022723"/>
    </source>
</evidence>
<feature type="binding site" evidence="17">
    <location>
        <position position="221"/>
    </location>
    <ligand>
        <name>(6S)-NADPHX</name>
        <dbReference type="ChEBI" id="CHEBI:64076"/>
    </ligand>
</feature>
<evidence type="ECO:0000256" key="17">
    <source>
        <dbReference type="HAMAP-Rule" id="MF_01965"/>
    </source>
</evidence>
<evidence type="ECO:0000256" key="4">
    <source>
        <dbReference type="ARBA" id="ARBA00009524"/>
    </source>
</evidence>
<comment type="cofactor">
    <cofactor evidence="18">
        <name>K(+)</name>
        <dbReference type="ChEBI" id="CHEBI:29103"/>
    </cofactor>
    <text evidence="18">Binds 1 potassium ion per subunit.</text>
</comment>
<dbReference type="SUPFAM" id="SSF53613">
    <property type="entry name" value="Ribokinase-like"/>
    <property type="match status" value="1"/>
</dbReference>
<feature type="binding site" evidence="17">
    <location>
        <begin position="357"/>
        <end position="361"/>
    </location>
    <ligand>
        <name>AMP</name>
        <dbReference type="ChEBI" id="CHEBI:456215"/>
    </ligand>
</feature>
<keyword evidence="11 18" id="KW-0413">Isomerase</keyword>
<evidence type="ECO:0000256" key="3">
    <source>
        <dbReference type="ARBA" id="ARBA00006001"/>
    </source>
</evidence>
<evidence type="ECO:0000256" key="15">
    <source>
        <dbReference type="ARBA" id="ARBA00048238"/>
    </source>
</evidence>
<dbReference type="GO" id="GO:0005524">
    <property type="term" value="F:ATP binding"/>
    <property type="evidence" value="ECO:0007669"/>
    <property type="project" value="UniProtKB-UniRule"/>
</dbReference>
<comment type="similarity">
    <text evidence="17">Belongs to the NnrD/CARKD family.</text>
</comment>
<dbReference type="KEGG" id="git:C6V83_06470"/>
<evidence type="ECO:0000256" key="7">
    <source>
        <dbReference type="ARBA" id="ARBA00022840"/>
    </source>
</evidence>
<organism evidence="21 22">
    <name type="scientific">Gordonia iterans</name>
    <dbReference type="NCBI Taxonomy" id="1004901"/>
    <lineage>
        <taxon>Bacteria</taxon>
        <taxon>Bacillati</taxon>
        <taxon>Actinomycetota</taxon>
        <taxon>Actinomycetes</taxon>
        <taxon>Mycobacteriales</taxon>
        <taxon>Gordoniaceae</taxon>
        <taxon>Gordonia</taxon>
    </lineage>
</organism>
<dbReference type="GO" id="GO:0046872">
    <property type="term" value="F:metal ion binding"/>
    <property type="evidence" value="ECO:0007669"/>
    <property type="project" value="UniProtKB-UniRule"/>
</dbReference>
<evidence type="ECO:0000256" key="1">
    <source>
        <dbReference type="ARBA" id="ARBA00000013"/>
    </source>
</evidence>
<comment type="function">
    <text evidence="17">Catalyzes the dehydration of the S-form of NAD(P)HX at the expense of ADP, which is converted to AMP. Together with NAD(P)HX epimerase, which catalyzes the epimerization of the S- and R-forms, the enzyme allows the repair of both epimers of NAD(P)HX, a damaged form of NAD(P)H that is a result of enzymatic or heat-dependent hydration.</text>
</comment>
<comment type="catalytic activity">
    <reaction evidence="1 18">
        <text>(6R)-NADHX = (6S)-NADHX</text>
        <dbReference type="Rhea" id="RHEA:32215"/>
        <dbReference type="ChEBI" id="CHEBI:64074"/>
        <dbReference type="ChEBI" id="CHEBI:64075"/>
        <dbReference type="EC" id="5.1.99.6"/>
    </reaction>
</comment>
<name>A0A2S0KK53_9ACTN</name>
<evidence type="ECO:0000256" key="18">
    <source>
        <dbReference type="PIRNR" id="PIRNR017184"/>
    </source>
</evidence>
<dbReference type="HAMAP" id="MF_01965">
    <property type="entry name" value="NADHX_dehydratase"/>
    <property type="match status" value="1"/>
</dbReference>
<dbReference type="Gene3D" id="3.40.50.10260">
    <property type="entry name" value="YjeF N-terminal domain"/>
    <property type="match status" value="1"/>
</dbReference>
<feature type="domain" description="YjeF C-terminal" evidence="19">
    <location>
        <begin position="186"/>
        <end position="445"/>
    </location>
</feature>
<keyword evidence="22" id="KW-1185">Reference proteome</keyword>
<evidence type="ECO:0000256" key="9">
    <source>
        <dbReference type="ARBA" id="ARBA00022958"/>
    </source>
</evidence>
<dbReference type="EC" id="4.2.1.136" evidence="17"/>
<evidence type="ECO:0000256" key="2">
    <source>
        <dbReference type="ARBA" id="ARBA00000909"/>
    </source>
</evidence>
<evidence type="ECO:0000256" key="14">
    <source>
        <dbReference type="ARBA" id="ARBA00025153"/>
    </source>
</evidence>
<dbReference type="PROSITE" id="PS51385">
    <property type="entry name" value="YJEF_N"/>
    <property type="match status" value="1"/>
</dbReference>
<dbReference type="InterPro" id="IPR036652">
    <property type="entry name" value="YjeF_N_dom_sf"/>
</dbReference>
<dbReference type="InterPro" id="IPR029056">
    <property type="entry name" value="Ribokinase-like"/>
</dbReference>
<keyword evidence="12 17" id="KW-0456">Lyase</keyword>
<dbReference type="GO" id="GO:0046496">
    <property type="term" value="P:nicotinamide nucleotide metabolic process"/>
    <property type="evidence" value="ECO:0007669"/>
    <property type="project" value="UniProtKB-UniRule"/>
</dbReference>
<dbReference type="InterPro" id="IPR030677">
    <property type="entry name" value="Nnr"/>
</dbReference>
<evidence type="ECO:0000313" key="21">
    <source>
        <dbReference type="EMBL" id="AVM02064.1"/>
    </source>
</evidence>
<evidence type="ECO:0000313" key="22">
    <source>
        <dbReference type="Proteomes" id="UP000239814"/>
    </source>
</evidence>
<comment type="cofactor">
    <cofactor evidence="17">
        <name>Mg(2+)</name>
        <dbReference type="ChEBI" id="CHEBI:18420"/>
    </cofactor>
</comment>
<dbReference type="PIRSF" id="PIRSF017184">
    <property type="entry name" value="Nnr"/>
    <property type="match status" value="1"/>
</dbReference>
<evidence type="ECO:0000256" key="11">
    <source>
        <dbReference type="ARBA" id="ARBA00023235"/>
    </source>
</evidence>
<dbReference type="EMBL" id="CP027433">
    <property type="protein sequence ID" value="AVM02064.1"/>
    <property type="molecule type" value="Genomic_DNA"/>
</dbReference>
<feature type="domain" description="YjeF N-terminal" evidence="20">
    <location>
        <begin position="1"/>
        <end position="178"/>
    </location>
</feature>
<sequence length="450" mass="44372">MARAAAGVARVTAAELAARCGGVYGRRAGLVVGAGNNGGDALYAGALLRRRGVAVDAVLLAPDSAHPGGLAAFRRAGGRIVERLAADTDVVIDAVVGLGGRGPLRPAAAELFASTAAPVLAVDLPSGVDPDTGVVHDPAVRAEVCVTFGERRLAHLLAAPSCGRVEVVDIGLDLTASGAQDVASLTDREVALLWPRPGPQDDKYTQGVVGIVAGSARYPGAAVLSTAGSVAATSGMTRYVGAAAPQVVTHRPEVVAVTGLADAGTVQAWVVGPGIGTDGDAETLVEQVLATELPVLVDADGLTVVARRPELLERAAPTLLTPHAGEFERLAGAPVGDDRLSAVRALAARSGSTVLLKGRITLVAAPDGRVLGNDAGGSAAATAGAGDVLSGIAGALLAAGTPPQLAGAAAARAHAVAARLASHDGAIPIGASALAAALPDALREIGEAGR</sequence>
<gene>
    <name evidence="17" type="primary">nnrD</name>
    <name evidence="21" type="ORF">C6V83_06470</name>
</gene>
<dbReference type="InterPro" id="IPR000631">
    <property type="entry name" value="CARKD"/>
</dbReference>
<evidence type="ECO:0000256" key="13">
    <source>
        <dbReference type="ARBA" id="ARBA00023268"/>
    </source>
</evidence>
<dbReference type="GO" id="GO:0052855">
    <property type="term" value="F:ADP-dependent NAD(P)H-hydrate dehydratase activity"/>
    <property type="evidence" value="ECO:0007669"/>
    <property type="project" value="UniProtKB-UniRule"/>
</dbReference>
<feature type="binding site" evidence="17">
    <location>
        <position position="274"/>
    </location>
    <ligand>
        <name>(6S)-NADPHX</name>
        <dbReference type="ChEBI" id="CHEBI:64076"/>
    </ligand>
</feature>
<evidence type="ECO:0000256" key="10">
    <source>
        <dbReference type="ARBA" id="ARBA00023027"/>
    </source>
</evidence>
<keyword evidence="5 18" id="KW-0479">Metal-binding</keyword>
<comment type="similarity">
    <text evidence="3 18">In the N-terminal section; belongs to the NnrE/AIBP family.</text>
</comment>
<keyword evidence="13" id="KW-0511">Multifunctional enzyme</keyword>
<comment type="similarity">
    <text evidence="4 18">In the C-terminal section; belongs to the NnrD/CARKD family.</text>
</comment>
<dbReference type="CDD" id="cd01171">
    <property type="entry name" value="YXKO-related"/>
    <property type="match status" value="1"/>
</dbReference>
<dbReference type="PANTHER" id="PTHR12592">
    <property type="entry name" value="ATP-DEPENDENT (S)-NAD(P)H-HYDRATE DEHYDRATASE FAMILY MEMBER"/>
    <property type="match status" value="1"/>
</dbReference>
<dbReference type="Pfam" id="PF01256">
    <property type="entry name" value="Carb_kinase"/>
    <property type="match status" value="1"/>
</dbReference>
<feature type="binding site" evidence="17">
    <location>
        <position position="387"/>
    </location>
    <ligand>
        <name>(6S)-NADPHX</name>
        <dbReference type="ChEBI" id="CHEBI:64076"/>
    </ligand>
</feature>
<evidence type="ECO:0000256" key="8">
    <source>
        <dbReference type="ARBA" id="ARBA00022857"/>
    </source>
</evidence>
<dbReference type="GO" id="GO:0110051">
    <property type="term" value="P:metabolite repair"/>
    <property type="evidence" value="ECO:0007669"/>
    <property type="project" value="TreeGrafter"/>
</dbReference>
<evidence type="ECO:0000256" key="6">
    <source>
        <dbReference type="ARBA" id="ARBA00022741"/>
    </source>
</evidence>
<dbReference type="AlphaFoldDB" id="A0A2S0KK53"/>
<evidence type="ECO:0000256" key="16">
    <source>
        <dbReference type="ARBA" id="ARBA00049209"/>
    </source>
</evidence>
<dbReference type="PROSITE" id="PS51383">
    <property type="entry name" value="YJEF_C_3"/>
    <property type="match status" value="1"/>
</dbReference>
<dbReference type="Proteomes" id="UP000239814">
    <property type="component" value="Chromosome"/>
</dbReference>
<evidence type="ECO:0000259" key="19">
    <source>
        <dbReference type="PROSITE" id="PS51383"/>
    </source>
</evidence>
<comment type="catalytic activity">
    <reaction evidence="15 17 18">
        <text>(6S)-NADHX + ADP = AMP + phosphate + NADH + H(+)</text>
        <dbReference type="Rhea" id="RHEA:32223"/>
        <dbReference type="ChEBI" id="CHEBI:15378"/>
        <dbReference type="ChEBI" id="CHEBI:43474"/>
        <dbReference type="ChEBI" id="CHEBI:57945"/>
        <dbReference type="ChEBI" id="CHEBI:64074"/>
        <dbReference type="ChEBI" id="CHEBI:456215"/>
        <dbReference type="ChEBI" id="CHEBI:456216"/>
        <dbReference type="EC" id="4.2.1.136"/>
    </reaction>
</comment>
<evidence type="ECO:0000256" key="12">
    <source>
        <dbReference type="ARBA" id="ARBA00023239"/>
    </source>
</evidence>
<dbReference type="Gene3D" id="3.40.1190.20">
    <property type="match status" value="1"/>
</dbReference>
<dbReference type="InterPro" id="IPR004443">
    <property type="entry name" value="YjeF_N_dom"/>
</dbReference>
<proteinExistence type="inferred from homology"/>
<comment type="catalytic activity">
    <reaction evidence="16 17 18">
        <text>(6S)-NADPHX + ADP = AMP + phosphate + NADPH + H(+)</text>
        <dbReference type="Rhea" id="RHEA:32235"/>
        <dbReference type="ChEBI" id="CHEBI:15378"/>
        <dbReference type="ChEBI" id="CHEBI:43474"/>
        <dbReference type="ChEBI" id="CHEBI:57783"/>
        <dbReference type="ChEBI" id="CHEBI:64076"/>
        <dbReference type="ChEBI" id="CHEBI:456215"/>
        <dbReference type="ChEBI" id="CHEBI:456216"/>
        <dbReference type="EC" id="4.2.1.136"/>
    </reaction>
</comment>
<reference evidence="21 22" key="1">
    <citation type="submission" date="2018-03" db="EMBL/GenBank/DDBJ databases">
        <title>Characteristics and genome of n-alkane degrading marine bacteria Gordonia iterans isolated from crude oil contaminated in Tae-an, South Korea.</title>
        <authorList>
            <person name="Lee S.-S."/>
            <person name="Kim H."/>
        </authorList>
    </citation>
    <scope>NUCLEOTIDE SEQUENCE [LARGE SCALE GENOMIC DNA]</scope>
    <source>
        <strain evidence="21 22">Co17</strain>
    </source>
</reference>
<keyword evidence="10 17" id="KW-0520">NAD</keyword>